<feature type="transmembrane region" description="Helical" evidence="1">
    <location>
        <begin position="65"/>
        <end position="90"/>
    </location>
</feature>
<keyword evidence="1" id="KW-0472">Membrane</keyword>
<name>A0ABP6LRQ3_9MICC</name>
<keyword evidence="1" id="KW-1133">Transmembrane helix</keyword>
<evidence type="ECO:0000256" key="1">
    <source>
        <dbReference type="SAM" id="Phobius"/>
    </source>
</evidence>
<dbReference type="EMBL" id="BAAAVT010000001">
    <property type="protein sequence ID" value="GAA3050193.1"/>
    <property type="molecule type" value="Genomic_DNA"/>
</dbReference>
<reference evidence="3" key="1">
    <citation type="journal article" date="2019" name="Int. J. Syst. Evol. Microbiol.">
        <title>The Global Catalogue of Microorganisms (GCM) 10K type strain sequencing project: providing services to taxonomists for standard genome sequencing and annotation.</title>
        <authorList>
            <consortium name="The Broad Institute Genomics Platform"/>
            <consortium name="The Broad Institute Genome Sequencing Center for Infectious Disease"/>
            <person name="Wu L."/>
            <person name="Ma J."/>
        </authorList>
    </citation>
    <scope>NUCLEOTIDE SEQUENCE [LARGE SCALE GENOMIC DNA]</scope>
    <source>
        <strain evidence="3">JCM 14309</strain>
    </source>
</reference>
<proteinExistence type="predicted"/>
<dbReference type="RefSeq" id="WP_070161995.1">
    <property type="nucleotide sequence ID" value="NZ_BAAAVT010000001.1"/>
</dbReference>
<gene>
    <name evidence="2" type="ORF">GCM10010529_00360</name>
</gene>
<keyword evidence="1" id="KW-0812">Transmembrane</keyword>
<evidence type="ECO:0000313" key="2">
    <source>
        <dbReference type="EMBL" id="GAA3050193.1"/>
    </source>
</evidence>
<keyword evidence="3" id="KW-1185">Reference proteome</keyword>
<comment type="caution">
    <text evidence="2">The sequence shown here is derived from an EMBL/GenBank/DDBJ whole genome shotgun (WGS) entry which is preliminary data.</text>
</comment>
<dbReference type="Proteomes" id="UP001500236">
    <property type="component" value="Unassembled WGS sequence"/>
</dbReference>
<evidence type="ECO:0008006" key="4">
    <source>
        <dbReference type="Google" id="ProtNLM"/>
    </source>
</evidence>
<feature type="transmembrane region" description="Helical" evidence="1">
    <location>
        <begin position="102"/>
        <end position="121"/>
    </location>
</feature>
<organism evidence="2 3">
    <name type="scientific">Nesterenkonia aethiopica</name>
    <dbReference type="NCBI Taxonomy" id="269144"/>
    <lineage>
        <taxon>Bacteria</taxon>
        <taxon>Bacillati</taxon>
        <taxon>Actinomycetota</taxon>
        <taxon>Actinomycetes</taxon>
        <taxon>Micrococcales</taxon>
        <taxon>Micrococcaceae</taxon>
        <taxon>Nesterenkonia</taxon>
    </lineage>
</organism>
<accession>A0ABP6LRQ3</accession>
<sequence length="147" mass="16001">MTHPAHPDPSGAEHLDAQRAARVRVRGPATAPEEEEVLLAPRRGHVRRRATPGQVRELIRHQLRLGVLLGLGFFLLVVVLYLLLSTVAGLADVTVLGVPLPWVVPAVCFYPLLILGGWLHVRASDAAERRLLTTIGAAEAQGVERRP</sequence>
<evidence type="ECO:0000313" key="3">
    <source>
        <dbReference type="Proteomes" id="UP001500236"/>
    </source>
</evidence>
<protein>
    <recommendedName>
        <fullName evidence="4">DUF485 domain-containing protein</fullName>
    </recommendedName>
</protein>